<dbReference type="EMBL" id="LR797474">
    <property type="protein sequence ID" value="CAB4218957.1"/>
    <property type="molecule type" value="Genomic_DNA"/>
</dbReference>
<name>A0A6J5SWY9_9CAUD</name>
<keyword evidence="1" id="KW-0521">NADP</keyword>
<organism evidence="4">
    <name type="scientific">uncultured Caudovirales phage</name>
    <dbReference type="NCBI Taxonomy" id="2100421"/>
    <lineage>
        <taxon>Viruses</taxon>
        <taxon>Duplodnaviria</taxon>
        <taxon>Heunggongvirae</taxon>
        <taxon>Uroviricota</taxon>
        <taxon>Caudoviricetes</taxon>
        <taxon>Peduoviridae</taxon>
        <taxon>Maltschvirus</taxon>
        <taxon>Maltschvirus maltsch</taxon>
    </lineage>
</organism>
<dbReference type="PANTHER" id="PTHR43103">
    <property type="entry name" value="NUCLEOSIDE-DIPHOSPHATE-SUGAR EPIMERASE"/>
    <property type="match status" value="1"/>
</dbReference>
<keyword evidence="2" id="KW-0119">Carbohydrate metabolism</keyword>
<evidence type="ECO:0000256" key="1">
    <source>
        <dbReference type="ARBA" id="ARBA00022857"/>
    </source>
</evidence>
<dbReference type="SUPFAM" id="SSF51735">
    <property type="entry name" value="NAD(P)-binding Rossmann-fold domains"/>
    <property type="match status" value="1"/>
</dbReference>
<sequence length="278" mass="31389">MKILVTGDQGFIAKNLIGKLDKNLTVYGIDVNDFMVVDDWQSQLIDIVASLSPDVIFHVGACSDTLEQNVNYMMNLNYEATKILADYCYMTDCKMIYSSSAANYGTNGRNPSNLYGWSKYAAEDIVKAKGGIALRYFNVYGPGEEHKGKMASVAYQSWLKSQAEEKVMLFPKKPTRDFVYVEDIVSANLHALENYEQFSGNHFDVGSGESRSFEEVMKLMQIPFEYTEESIIPSGYQFFTISNKNEWLPGWTPSWTIDTGVPAYLEYLKKSKDNGPSN</sequence>
<protein>
    <submittedName>
        <fullName evidence="4">WcaG Nucleoside-diphosphate-sugar epimerases</fullName>
    </submittedName>
</protein>
<dbReference type="InterPro" id="IPR001509">
    <property type="entry name" value="Epimerase_deHydtase"/>
</dbReference>
<dbReference type="Gene3D" id="3.90.25.10">
    <property type="entry name" value="UDP-galactose 4-epimerase, domain 1"/>
    <property type="match status" value="1"/>
</dbReference>
<dbReference type="InterPro" id="IPR036291">
    <property type="entry name" value="NAD(P)-bd_dom_sf"/>
</dbReference>
<dbReference type="PANTHER" id="PTHR43103:SF3">
    <property type="entry name" value="ADP-L-GLYCERO-D-MANNO-HEPTOSE-6-EPIMERASE"/>
    <property type="match status" value="1"/>
</dbReference>
<dbReference type="Gene3D" id="3.40.50.720">
    <property type="entry name" value="NAD(P)-binding Rossmann-like Domain"/>
    <property type="match status" value="1"/>
</dbReference>
<accession>A0A6J5SWY9</accession>
<evidence type="ECO:0000259" key="3">
    <source>
        <dbReference type="Pfam" id="PF01370"/>
    </source>
</evidence>
<gene>
    <name evidence="4" type="ORF">UFOVP1604_59</name>
</gene>
<feature type="domain" description="NAD-dependent epimerase/dehydratase" evidence="3">
    <location>
        <begin position="3"/>
        <end position="206"/>
    </location>
</feature>
<dbReference type="Pfam" id="PF01370">
    <property type="entry name" value="Epimerase"/>
    <property type="match status" value="1"/>
</dbReference>
<evidence type="ECO:0000256" key="2">
    <source>
        <dbReference type="ARBA" id="ARBA00023277"/>
    </source>
</evidence>
<proteinExistence type="predicted"/>
<reference evidence="4" key="1">
    <citation type="submission" date="2020-05" db="EMBL/GenBank/DDBJ databases">
        <authorList>
            <person name="Chiriac C."/>
            <person name="Salcher M."/>
            <person name="Ghai R."/>
            <person name="Kavagutti S V."/>
        </authorList>
    </citation>
    <scope>NUCLEOTIDE SEQUENCE</scope>
</reference>
<evidence type="ECO:0000313" key="4">
    <source>
        <dbReference type="EMBL" id="CAB4218957.1"/>
    </source>
</evidence>